<dbReference type="PROSITE" id="PS50089">
    <property type="entry name" value="ZF_RING_2"/>
    <property type="match status" value="1"/>
</dbReference>
<dbReference type="InterPro" id="IPR001607">
    <property type="entry name" value="Znf_UBP"/>
</dbReference>
<dbReference type="PROSITE" id="PS50271">
    <property type="entry name" value="ZF_UBP"/>
    <property type="match status" value="1"/>
</dbReference>
<proteinExistence type="predicted"/>
<feature type="region of interest" description="Disordered" evidence="3">
    <location>
        <begin position="1292"/>
        <end position="1350"/>
    </location>
</feature>
<dbReference type="Pfam" id="PF13639">
    <property type="entry name" value="zf-RING_2"/>
    <property type="match status" value="1"/>
</dbReference>
<evidence type="ECO:0000256" key="4">
    <source>
        <dbReference type="SAM" id="Phobius"/>
    </source>
</evidence>
<dbReference type="InterPro" id="IPR047243">
    <property type="entry name" value="RING-H2_BRAP2"/>
</dbReference>
<dbReference type="Pfam" id="PF02148">
    <property type="entry name" value="zf-UBP"/>
    <property type="match status" value="1"/>
</dbReference>
<dbReference type="InterPro" id="IPR011422">
    <property type="entry name" value="BRAP2/ETP1_RRM"/>
</dbReference>
<feature type="transmembrane region" description="Helical" evidence="4">
    <location>
        <begin position="1113"/>
        <end position="1137"/>
    </location>
</feature>
<keyword evidence="1" id="KW-0863">Zinc-finger</keyword>
<dbReference type="Proteomes" id="UP001321749">
    <property type="component" value="Unassembled WGS sequence"/>
</dbReference>
<feature type="compositionally biased region" description="Polar residues" evidence="3">
    <location>
        <begin position="1318"/>
        <end position="1335"/>
    </location>
</feature>
<feature type="domain" description="UBP-type" evidence="6">
    <location>
        <begin position="344"/>
        <end position="453"/>
    </location>
</feature>
<dbReference type="InterPro" id="IPR036249">
    <property type="entry name" value="Thioredoxin-like_sf"/>
</dbReference>
<evidence type="ECO:0000313" key="7">
    <source>
        <dbReference type="EMBL" id="KAK4457826.1"/>
    </source>
</evidence>
<dbReference type="PANTHER" id="PTHR31605">
    <property type="entry name" value="GLYCEROL-3-PHOSPHATE O-ACYLTRANSFERASE 1"/>
    <property type="match status" value="1"/>
</dbReference>
<dbReference type="Gene3D" id="3.30.40.10">
    <property type="entry name" value="Zinc/RING finger domain, C3HC4 (zinc finger)"/>
    <property type="match status" value="2"/>
</dbReference>
<feature type="region of interest" description="Disordered" evidence="3">
    <location>
        <begin position="1"/>
        <end position="83"/>
    </location>
</feature>
<dbReference type="Pfam" id="PF06999">
    <property type="entry name" value="Suc_Fer-like"/>
    <property type="match status" value="1"/>
</dbReference>
<feature type="domain" description="RING-type" evidence="5">
    <location>
        <begin position="311"/>
        <end position="350"/>
    </location>
</feature>
<dbReference type="GO" id="GO:0008654">
    <property type="term" value="P:phospholipid biosynthetic process"/>
    <property type="evidence" value="ECO:0007669"/>
    <property type="project" value="TreeGrafter"/>
</dbReference>
<keyword evidence="1" id="KW-0862">Zinc</keyword>
<comment type="caution">
    <text evidence="7">The sequence shown here is derived from an EMBL/GenBank/DDBJ whole genome shotgun (WGS) entry which is preliminary data.</text>
</comment>
<dbReference type="Gene3D" id="3.40.30.10">
    <property type="entry name" value="Glutaredoxin"/>
    <property type="match status" value="1"/>
</dbReference>
<keyword evidence="8" id="KW-1185">Reference proteome</keyword>
<dbReference type="SUPFAM" id="SSF52833">
    <property type="entry name" value="Thioredoxin-like"/>
    <property type="match status" value="1"/>
</dbReference>
<dbReference type="SUPFAM" id="SSF57850">
    <property type="entry name" value="RING/U-box"/>
    <property type="match status" value="1"/>
</dbReference>
<feature type="compositionally biased region" description="Polar residues" evidence="3">
    <location>
        <begin position="450"/>
        <end position="459"/>
    </location>
</feature>
<feature type="region of interest" description="Disordered" evidence="3">
    <location>
        <begin position="1416"/>
        <end position="1458"/>
    </location>
</feature>
<feature type="compositionally biased region" description="Acidic residues" evidence="3">
    <location>
        <begin position="1439"/>
        <end position="1452"/>
    </location>
</feature>
<dbReference type="InterPro" id="IPR002123">
    <property type="entry name" value="Plipid/glycerol_acylTrfase"/>
</dbReference>
<evidence type="ECO:0000256" key="3">
    <source>
        <dbReference type="SAM" id="MobiDB-lite"/>
    </source>
</evidence>
<dbReference type="EMBL" id="MU865095">
    <property type="protein sequence ID" value="KAK4457826.1"/>
    <property type="molecule type" value="Genomic_DNA"/>
</dbReference>
<dbReference type="InterPro" id="IPR009737">
    <property type="entry name" value="Aim32/Apd1-like"/>
</dbReference>
<dbReference type="SMART" id="SM00563">
    <property type="entry name" value="PlsC"/>
    <property type="match status" value="1"/>
</dbReference>
<dbReference type="PANTHER" id="PTHR31605:SF0">
    <property type="entry name" value="GLYCEROL-3-PHOSPHATE O-ACYLTRANSFERASE 1"/>
    <property type="match status" value="1"/>
</dbReference>
<feature type="coiled-coil region" evidence="2">
    <location>
        <begin position="574"/>
        <end position="622"/>
    </location>
</feature>
<keyword evidence="2" id="KW-0175">Coiled coil</keyword>
<keyword evidence="4" id="KW-0472">Membrane</keyword>
<evidence type="ECO:0000259" key="6">
    <source>
        <dbReference type="PROSITE" id="PS50271"/>
    </source>
</evidence>
<feature type="transmembrane region" description="Helical" evidence="4">
    <location>
        <begin position="1158"/>
        <end position="1178"/>
    </location>
</feature>
<dbReference type="SMART" id="SM00184">
    <property type="entry name" value="RING"/>
    <property type="match status" value="1"/>
</dbReference>
<keyword evidence="4" id="KW-1133">Transmembrane helix</keyword>
<organism evidence="7 8">
    <name type="scientific">Cladorrhinum samala</name>
    <dbReference type="NCBI Taxonomy" id="585594"/>
    <lineage>
        <taxon>Eukaryota</taxon>
        <taxon>Fungi</taxon>
        <taxon>Dikarya</taxon>
        <taxon>Ascomycota</taxon>
        <taxon>Pezizomycotina</taxon>
        <taxon>Sordariomycetes</taxon>
        <taxon>Sordariomycetidae</taxon>
        <taxon>Sordariales</taxon>
        <taxon>Podosporaceae</taxon>
        <taxon>Cladorrhinum</taxon>
    </lineage>
</organism>
<dbReference type="Pfam" id="PF01553">
    <property type="entry name" value="Acyltransferase"/>
    <property type="match status" value="1"/>
</dbReference>
<keyword evidence="4" id="KW-0812">Transmembrane</keyword>
<evidence type="ECO:0000259" key="5">
    <source>
        <dbReference type="PROSITE" id="PS50089"/>
    </source>
</evidence>
<dbReference type="InterPro" id="IPR052744">
    <property type="entry name" value="GPAT/DAPAT"/>
</dbReference>
<dbReference type="InterPro" id="IPR001841">
    <property type="entry name" value="Znf_RING"/>
</dbReference>
<keyword evidence="1" id="KW-0479">Metal-binding</keyword>
<gene>
    <name evidence="7" type="ORF">QBC42DRAFT_309075</name>
</gene>
<protein>
    <submittedName>
        <fullName evidence="7">Uncharacterized protein</fullName>
    </submittedName>
</protein>
<dbReference type="CDD" id="cd03062">
    <property type="entry name" value="TRX_Fd_Sucrase"/>
    <property type="match status" value="1"/>
</dbReference>
<sequence length="1726" mass="190877">MPPSYYQLKFELYSTPDPANNETTKSSSNKGPEEAEIWVPKPGISNIFDELPAHRPREPRTTSSNNDKRGDNTTGGKAALSTKPRVEDGIGADRAVKDWRFGRVNIESYSGGRDIPAAEMGTAPAAPLGPNLGGMGILTKGRLVEQGKNTEAGWGVVHLYKEGDGDSSVGVGEEIGEEGTVLCVPAVPSYMSPSDFLGFIGECWRGDVSHYRMVMTSRMSRYMVLMKFRERRRAEAWRKEFNGKPFDSVETEICHVVFIKSITFETPGQTDIKRKGSEGGGSLISSASPTAINSLKPFPPPTPNLVELPTCPVCLERMDDTAGIMTIICQHVFHCTCLETWKNTGCPVCRATNPMPDQDDPDNPYSRPFGHGVTNLCTVCDTPDNLWICLICGNVGCGRYENAHAKQHWKETAHSFSLELETQYIWDYASDKWVHRLIRDKGDGKVMELPSSNNSNSQRAAGGAPSEETDLVPRAKLENIGMEYTHLLTSQLESQRAYFEEIVNKAADKAAKAAAAAESASSQAQTALRELAELREEHRVLKDETVPALEREVTREKNRATKSTELARNLSKSLQEEKQVSAGLMERIKHLEKENENTSQAVERLKLENEELKEMNRDLTMFISGQEKLKEMEKEGKLGEGELEDGTVGVAEGSSTFFIFHLVNMADNKTQNPEAPPLSAASPVKAKELYPMNNLKYDLFLWFMSILSDVFFREIHPRGSWKVPRNGPILFVAAPHANQFVDALVLQQTLKREAGRRVNLLIAQKSVTGFIGWASRQVGSVPVGRPQDYANPGKGTIYMPDPINDPTLIKGVGTDFAKQAEVGGIIILPSIKGQSGESIDIAEIVGPDTIRTKRAFVGRLSIAQLTGRDDIDEKGRFKNSGINGPKPGYEGTKFKIAPHIDHSKVYQAVFDRLKSGGCVGIFPEGGSHDRTELLPLKAGVAVMALGTLAESPDCGVKIVPVGMNYFHPNKFRSRAVLEFGAPIEIAPELVEMYKKNNRRDAIANLLDQVHQALNAVTVSTPDYDTLMVIQAARRLYNPTGKKLPLPLVVELNRRLALGYEKYKDDERIIKLKESVTEYNKQLRYLNLRDHQVQVARFSWPVVVATLIYRLAKLAVMSVGMLPGLILFSPVFIASKVISHQKAKSALAASTVKIKGRDVIATWKLLVSLGLAPLLYNVYACFLTWNARRIAPNLIPDDLHWSVIYLGSWVFFIAITFAALRFGEVGMDIAKSLRPLALCINPSSSYNIAQLRERRAQLSAQVTEVINTIGPEMYPDFEANRLVKEPRPSSSYAAAAAAGSGGTSPIRTQNGIHSRKVSETSSNGAGPGSPTYTGHTGSMFPTRRNTTQSSRAIPRNESFSNIGQVPMFATRPPSRNRSRTSSMGGEFIGSAFPLAAFTTLDSKEGLGEIQKKLSAAMKERGELRRRQSRAKKQFHLDGNSTEEDGSAEGEEYEEARRKGHKAELPDLFPVVDKEVDGEDCDHDCDSCAVQYPKGFKIDESDELYGFVKGWSTHVLVATGKTDWVRDVADEKGSVMQALSHAKAPTNGVRIPLPFFIYTSLWCPWKLTTRPSPHRALILLCSQKTRDARCGQSAPLLRKEFARHLTPLGLYRDLDDERPGGVGIYFISHVGGHKYSANVMVYRRQDAFGLDEVQMGKLTEEERQRVVPIKKGDGPEEDYGAAQCIWLARVRPEDCEGIVKWTVLQGKVVKPRSQLRGGFDRGKGLMSW</sequence>
<reference evidence="7" key="1">
    <citation type="journal article" date="2023" name="Mol. Phylogenet. Evol.">
        <title>Genome-scale phylogeny and comparative genomics of the fungal order Sordariales.</title>
        <authorList>
            <person name="Hensen N."/>
            <person name="Bonometti L."/>
            <person name="Westerberg I."/>
            <person name="Brannstrom I.O."/>
            <person name="Guillou S."/>
            <person name="Cros-Aarteil S."/>
            <person name="Calhoun S."/>
            <person name="Haridas S."/>
            <person name="Kuo A."/>
            <person name="Mondo S."/>
            <person name="Pangilinan J."/>
            <person name="Riley R."/>
            <person name="LaButti K."/>
            <person name="Andreopoulos B."/>
            <person name="Lipzen A."/>
            <person name="Chen C."/>
            <person name="Yan M."/>
            <person name="Daum C."/>
            <person name="Ng V."/>
            <person name="Clum A."/>
            <person name="Steindorff A."/>
            <person name="Ohm R.A."/>
            <person name="Martin F."/>
            <person name="Silar P."/>
            <person name="Natvig D.O."/>
            <person name="Lalanne C."/>
            <person name="Gautier V."/>
            <person name="Ament-Velasquez S.L."/>
            <person name="Kruys A."/>
            <person name="Hutchinson M.I."/>
            <person name="Powell A.J."/>
            <person name="Barry K."/>
            <person name="Miller A.N."/>
            <person name="Grigoriev I.V."/>
            <person name="Debuchy R."/>
            <person name="Gladieux P."/>
            <person name="Hiltunen Thoren M."/>
            <person name="Johannesson H."/>
        </authorList>
    </citation>
    <scope>NUCLEOTIDE SEQUENCE</scope>
    <source>
        <strain evidence="7">PSN324</strain>
    </source>
</reference>
<feature type="transmembrane region" description="Helical" evidence="4">
    <location>
        <begin position="1198"/>
        <end position="1221"/>
    </location>
</feature>
<feature type="region of interest" description="Disordered" evidence="3">
    <location>
        <begin position="446"/>
        <end position="468"/>
    </location>
</feature>
<name>A0AAV9HAM0_9PEZI</name>
<dbReference type="GO" id="GO:0004366">
    <property type="term" value="F:glycerol-3-phosphate O-acyltransferase activity"/>
    <property type="evidence" value="ECO:0007669"/>
    <property type="project" value="TreeGrafter"/>
</dbReference>
<feature type="compositionally biased region" description="Polar residues" evidence="3">
    <location>
        <begin position="17"/>
        <end position="30"/>
    </location>
</feature>
<dbReference type="SMART" id="SM00290">
    <property type="entry name" value="ZnF_UBP"/>
    <property type="match status" value="1"/>
</dbReference>
<dbReference type="Pfam" id="PF07576">
    <property type="entry name" value="BRAP2"/>
    <property type="match status" value="1"/>
</dbReference>
<feature type="compositionally biased region" description="Basic and acidic residues" evidence="3">
    <location>
        <begin position="51"/>
        <end position="71"/>
    </location>
</feature>
<dbReference type="CDD" id="cd16457">
    <property type="entry name" value="RING-H2_BRAP2"/>
    <property type="match status" value="1"/>
</dbReference>
<evidence type="ECO:0000256" key="1">
    <source>
        <dbReference type="PROSITE-ProRule" id="PRU00502"/>
    </source>
</evidence>
<evidence type="ECO:0000313" key="8">
    <source>
        <dbReference type="Proteomes" id="UP001321749"/>
    </source>
</evidence>
<accession>A0AAV9HAM0</accession>
<dbReference type="InterPro" id="IPR013083">
    <property type="entry name" value="Znf_RING/FYVE/PHD"/>
</dbReference>
<feature type="coiled-coil region" evidence="2">
    <location>
        <begin position="517"/>
        <end position="544"/>
    </location>
</feature>
<evidence type="ECO:0000256" key="2">
    <source>
        <dbReference type="SAM" id="Coils"/>
    </source>
</evidence>
<reference evidence="7" key="2">
    <citation type="submission" date="2023-06" db="EMBL/GenBank/DDBJ databases">
        <authorList>
            <consortium name="Lawrence Berkeley National Laboratory"/>
            <person name="Mondo S.J."/>
            <person name="Hensen N."/>
            <person name="Bonometti L."/>
            <person name="Westerberg I."/>
            <person name="Brannstrom I.O."/>
            <person name="Guillou S."/>
            <person name="Cros-Aarteil S."/>
            <person name="Calhoun S."/>
            <person name="Haridas S."/>
            <person name="Kuo A."/>
            <person name="Pangilinan J."/>
            <person name="Riley R."/>
            <person name="Labutti K."/>
            <person name="Andreopoulos B."/>
            <person name="Lipzen A."/>
            <person name="Chen C."/>
            <person name="Yanf M."/>
            <person name="Daum C."/>
            <person name="Ng V."/>
            <person name="Clum A."/>
            <person name="Steindorff A."/>
            <person name="Ohm R."/>
            <person name="Martin F."/>
            <person name="Silar P."/>
            <person name="Natvig D."/>
            <person name="Lalanne C."/>
            <person name="Gautier V."/>
            <person name="Ament-Velasquez S.L."/>
            <person name="Kruys A."/>
            <person name="Hutchinson M.I."/>
            <person name="Powell A.J."/>
            <person name="Barry K."/>
            <person name="Miller A.N."/>
            <person name="Grigoriev I.V."/>
            <person name="Debuchy R."/>
            <person name="Gladieux P."/>
            <person name="Thoren M.H."/>
            <person name="Johannesson H."/>
        </authorList>
    </citation>
    <scope>NUCLEOTIDE SEQUENCE</scope>
    <source>
        <strain evidence="7">PSN324</strain>
    </source>
</reference>
<dbReference type="GO" id="GO:0016287">
    <property type="term" value="F:glycerone-phosphate O-acyltransferase activity"/>
    <property type="evidence" value="ECO:0007669"/>
    <property type="project" value="TreeGrafter"/>
</dbReference>
<dbReference type="GO" id="GO:0008270">
    <property type="term" value="F:zinc ion binding"/>
    <property type="evidence" value="ECO:0007669"/>
    <property type="project" value="UniProtKB-KW"/>
</dbReference>